<proteinExistence type="predicted"/>
<evidence type="ECO:0000313" key="2">
    <source>
        <dbReference type="EMBL" id="KAK2835408.1"/>
    </source>
</evidence>
<evidence type="ECO:0000313" key="3">
    <source>
        <dbReference type="Proteomes" id="UP001187415"/>
    </source>
</evidence>
<reference evidence="2" key="1">
    <citation type="submission" date="2023-07" db="EMBL/GenBank/DDBJ databases">
        <title>Chromosome-level Genome Assembly of Striped Snakehead (Channa striata).</title>
        <authorList>
            <person name="Liu H."/>
        </authorList>
    </citation>
    <scope>NUCLEOTIDE SEQUENCE</scope>
    <source>
        <strain evidence="2">Gz</strain>
        <tissue evidence="2">Muscle</tissue>
    </source>
</reference>
<feature type="region of interest" description="Disordered" evidence="1">
    <location>
        <begin position="1"/>
        <end position="21"/>
    </location>
</feature>
<dbReference type="Proteomes" id="UP001187415">
    <property type="component" value="Unassembled WGS sequence"/>
</dbReference>
<feature type="compositionally biased region" description="Basic and acidic residues" evidence="1">
    <location>
        <begin position="1"/>
        <end position="18"/>
    </location>
</feature>
<dbReference type="AlphaFoldDB" id="A0AA88SL03"/>
<dbReference type="EMBL" id="JAUPFM010000012">
    <property type="protein sequence ID" value="KAK2835408.1"/>
    <property type="molecule type" value="Genomic_DNA"/>
</dbReference>
<protein>
    <submittedName>
        <fullName evidence="2">Uncharacterized protein</fullName>
    </submittedName>
</protein>
<gene>
    <name evidence="2" type="ORF">Q5P01_015892</name>
</gene>
<comment type="caution">
    <text evidence="2">The sequence shown here is derived from an EMBL/GenBank/DDBJ whole genome shotgun (WGS) entry which is preliminary data.</text>
</comment>
<keyword evidence="3" id="KW-1185">Reference proteome</keyword>
<evidence type="ECO:0000256" key="1">
    <source>
        <dbReference type="SAM" id="MobiDB-lite"/>
    </source>
</evidence>
<organism evidence="2 3">
    <name type="scientific">Channa striata</name>
    <name type="common">Snakehead murrel</name>
    <name type="synonym">Ophicephalus striatus</name>
    <dbReference type="NCBI Taxonomy" id="64152"/>
    <lineage>
        <taxon>Eukaryota</taxon>
        <taxon>Metazoa</taxon>
        <taxon>Chordata</taxon>
        <taxon>Craniata</taxon>
        <taxon>Vertebrata</taxon>
        <taxon>Euteleostomi</taxon>
        <taxon>Actinopterygii</taxon>
        <taxon>Neopterygii</taxon>
        <taxon>Teleostei</taxon>
        <taxon>Neoteleostei</taxon>
        <taxon>Acanthomorphata</taxon>
        <taxon>Anabantaria</taxon>
        <taxon>Anabantiformes</taxon>
        <taxon>Channoidei</taxon>
        <taxon>Channidae</taxon>
        <taxon>Channa</taxon>
    </lineage>
</organism>
<accession>A0AA88SL03</accession>
<name>A0AA88SL03_CHASR</name>
<sequence length="79" mass="9047">MAKITHSERERGAKREKEQELEEAVTMEMMIILDMLRCCFVLLNIQSTGESKRERKGERPAASQSAGLTEAELCLKYWG</sequence>